<evidence type="ECO:0000313" key="1">
    <source>
        <dbReference type="EMBL" id="KAI4386205.1"/>
    </source>
</evidence>
<accession>A0ACB9S4A5</accession>
<protein>
    <submittedName>
        <fullName evidence="1">Uncharacterized protein</fullName>
    </submittedName>
</protein>
<gene>
    <name evidence="1" type="ORF">MLD38_004157</name>
</gene>
<dbReference type="EMBL" id="CM042881">
    <property type="protein sequence ID" value="KAI4386205.1"/>
    <property type="molecule type" value="Genomic_DNA"/>
</dbReference>
<evidence type="ECO:0000313" key="2">
    <source>
        <dbReference type="Proteomes" id="UP001057402"/>
    </source>
</evidence>
<proteinExistence type="predicted"/>
<comment type="caution">
    <text evidence="1">The sequence shown here is derived from an EMBL/GenBank/DDBJ whole genome shotgun (WGS) entry which is preliminary data.</text>
</comment>
<reference evidence="2" key="1">
    <citation type="journal article" date="2023" name="Front. Plant Sci.">
        <title>Chromosomal-level genome assembly of Melastoma candidum provides insights into trichome evolution.</title>
        <authorList>
            <person name="Zhong Y."/>
            <person name="Wu W."/>
            <person name="Sun C."/>
            <person name="Zou P."/>
            <person name="Liu Y."/>
            <person name="Dai S."/>
            <person name="Zhou R."/>
        </authorList>
    </citation>
    <scope>NUCLEOTIDE SEQUENCE [LARGE SCALE GENOMIC DNA]</scope>
</reference>
<organism evidence="1 2">
    <name type="scientific">Melastoma candidum</name>
    <dbReference type="NCBI Taxonomy" id="119954"/>
    <lineage>
        <taxon>Eukaryota</taxon>
        <taxon>Viridiplantae</taxon>
        <taxon>Streptophyta</taxon>
        <taxon>Embryophyta</taxon>
        <taxon>Tracheophyta</taxon>
        <taxon>Spermatophyta</taxon>
        <taxon>Magnoliopsida</taxon>
        <taxon>eudicotyledons</taxon>
        <taxon>Gunneridae</taxon>
        <taxon>Pentapetalae</taxon>
        <taxon>rosids</taxon>
        <taxon>malvids</taxon>
        <taxon>Myrtales</taxon>
        <taxon>Melastomataceae</taxon>
        <taxon>Melastomatoideae</taxon>
        <taxon>Melastomateae</taxon>
        <taxon>Melastoma</taxon>
    </lineage>
</organism>
<keyword evidence="2" id="KW-1185">Reference proteome</keyword>
<sequence length="1094" mass="119416">MSRNPPMSDILFQSVLKCLVDIVNSESTTLASTAMQALGHIGLRVSLPLISEDSTSGYPLMMVHERISKILSGDDNKAIQKTVVSLGHVAVNDVSYSNLKTAMDLIFSLCRSKVENVLFSAGEALAFLWGIVPVTADTILRTNYTSLSMSSRYLKKTMNLSSSEYDSEGIIDSDGSPRAMARDNIIRKLFDDLLYSNRREERCAGTVWLLSLIVYCGHHPVIQDILPEIQEAFSNLLGEQNELTQELASLGMSIVYELGDSSMREKLVKGLVGTLSGTGKRKRAVKLVENSEVFQEGAMGESLTGGKLSTYKELCNLANEMGQPDLIYKFMDLANHQASLNSKKGAAFGFSKIAILAGEALKPHLRDLIPRLVRYQYDPDKSVQDAMAHIWKSLITDTKKTIDDHFDLIVGDLLTQCGSRLWRSREASCLALADIIQGKRFDNVGKHLAMIWTAAFRAMDDIKETVRNSGDKLCRAVSSLTIRLCDIKLTEASDSQKAMGIVLPYLLKEGILSKVGSVRKASIAVVMKIAKNAGVALRPHMADLVSCMLEGLSSLEDQGLNYAELHAENIGLKTEKLESLRISMAKSSPMWETLEQCINVADAESLETLVPRIAQIARSGVGLNTRVGVASFTSLLIQRVGSDIKPFVSTLLRVLFTAVKEEKSASSKRAFANACGSVLKYTTNSQAEKLMEETAALHTGDKNAQISCAVLIKSFASMAPDVLSGYYGELLPIVFISRFEDDKSLSGIFEELWEENTSGEQITIQLYAKEIVSVICSNISSSSWGSKKKAAQATCKLCTVMGESLSSYHRLLLESLMKEIPGRLWEGKETLLSALGALSEACHKVISKEEPSAPAAILDLLCSASRKKVKKYREAALVSVKQVLKAFGCPEFFNLAFPLLFEMCKSGTPIESVLAAGVNDASGSASDDTGDSSIPREKILDCVIASIHVADMTDLLNQKDNLMHLLNGSLAPDLPWTVKTSAFSTVIELCKKLDDVLHDLQRASLQADTASFVLELFPPLSGKVLECISTIKIAQVHINASECLLELIKLRRGLPLGCAADVEVATMIRSLHEAEKNGEAKSLLKKCLLAMETE</sequence>
<dbReference type="Proteomes" id="UP001057402">
    <property type="component" value="Chromosome 2"/>
</dbReference>
<name>A0ACB9S4A5_9MYRT</name>